<dbReference type="InterPro" id="IPR029061">
    <property type="entry name" value="THDP-binding"/>
</dbReference>
<dbReference type="SUPFAM" id="SSF52518">
    <property type="entry name" value="Thiamin diphosphate-binding fold (THDP-binding)"/>
    <property type="match status" value="1"/>
</dbReference>
<keyword evidence="3" id="KW-0560">Oxidoreductase</keyword>
<dbReference type="InterPro" id="IPR009014">
    <property type="entry name" value="Transketo_C/PFOR_II"/>
</dbReference>
<dbReference type="Pfam" id="PF02779">
    <property type="entry name" value="Transket_pyr"/>
    <property type="match status" value="1"/>
</dbReference>
<evidence type="ECO:0000256" key="2">
    <source>
        <dbReference type="ARBA" id="ARBA00012277"/>
    </source>
</evidence>
<dbReference type="EMBL" id="KN293993">
    <property type="protein sequence ID" value="EEH38273.2"/>
    <property type="molecule type" value="Genomic_DNA"/>
</dbReference>
<dbReference type="GO" id="GO:0006091">
    <property type="term" value="P:generation of precursor metabolites and energy"/>
    <property type="evidence" value="ECO:0007669"/>
    <property type="project" value="UniProtKB-ARBA"/>
</dbReference>
<dbReference type="Gene3D" id="3.40.50.970">
    <property type="match status" value="1"/>
</dbReference>
<organism evidence="6 7">
    <name type="scientific">Paracoccidioides lutzii (strain ATCC MYA-826 / Pb01)</name>
    <name type="common">Paracoccidioides brasiliensis</name>
    <dbReference type="NCBI Taxonomy" id="502779"/>
    <lineage>
        <taxon>Eukaryota</taxon>
        <taxon>Fungi</taxon>
        <taxon>Dikarya</taxon>
        <taxon>Ascomycota</taxon>
        <taxon>Pezizomycotina</taxon>
        <taxon>Eurotiomycetes</taxon>
        <taxon>Eurotiomycetidae</taxon>
        <taxon>Onygenales</taxon>
        <taxon>Ajellomycetaceae</taxon>
        <taxon>Paracoccidioides</taxon>
    </lineage>
</organism>
<keyword evidence="7" id="KW-1185">Reference proteome</keyword>
<dbReference type="Pfam" id="PF02780">
    <property type="entry name" value="Transketolase_C"/>
    <property type="match status" value="1"/>
</dbReference>
<gene>
    <name evidence="6" type="ORF">PAAG_01194</name>
</gene>
<sequence>MAHRSHNVARRLLSPLCRTRLYSSHALSPAAHLNLPINYGTTPLLHHSPSTITSSAELPKTGVTKRLNLYQSINSALRTALSTSDQVLLFGEDVAFGGVFRCSVDLQTEFGSERVFNTPLTEQGIVGFAIGAAAEGMKPVAEIQFADYVYPAFDQLVNEAAKFRYREGATGSNVGGLVVRMPCGAVGHGALYHSQSPESLFTHIPGLRVVMPRSPTQAKGLLLSAILECNDPVIFMEPKILYRAAVEHVPTESYTLPIGKADIIKPGKDVTVISYGQPLYLCSAAIAAAEKAFNGVNIELIDLRTLYPWDKTTILESVRKTGRAIVVHESMMNAGIGAEVAATIQEGAFLRLEAPVTRVTGWDVHCGLIYEKLNIPDVASKLTLNVFNHHYIVLAESGKY</sequence>
<protein>
    <recommendedName>
        <fullName evidence="2">3-methyl-2-oxobutanoate dehydrogenase (2-methylpropanoyl-transferring)</fullName>
        <ecNumber evidence="2">1.2.4.4</ecNumber>
    </recommendedName>
</protein>
<dbReference type="OrthoDB" id="878at2759"/>
<dbReference type="GO" id="GO:0003863">
    <property type="term" value="F:branched-chain 2-oxo acid dehydrogenase activity"/>
    <property type="evidence" value="ECO:0007669"/>
    <property type="project" value="UniProtKB-EC"/>
</dbReference>
<dbReference type="PANTHER" id="PTHR42980:SF1">
    <property type="entry name" value="2-OXOISOVALERATE DEHYDROGENASE SUBUNIT BETA, MITOCHONDRIAL"/>
    <property type="match status" value="1"/>
</dbReference>
<accession>C1GRP9</accession>
<dbReference type="OMA" id="SRMRHHC"/>
<evidence type="ECO:0000259" key="5">
    <source>
        <dbReference type="SMART" id="SM00861"/>
    </source>
</evidence>
<dbReference type="GO" id="GO:0009083">
    <property type="term" value="P:branched-chain amino acid catabolic process"/>
    <property type="evidence" value="ECO:0007669"/>
    <property type="project" value="TreeGrafter"/>
</dbReference>
<reference evidence="6 7" key="1">
    <citation type="journal article" date="2011" name="PLoS Genet.">
        <title>Comparative genomic analysis of human fungal pathogens causing paracoccidioidomycosis.</title>
        <authorList>
            <person name="Desjardins C.A."/>
            <person name="Champion M.D."/>
            <person name="Holder J.W."/>
            <person name="Muszewska A."/>
            <person name="Goldberg J."/>
            <person name="Bailao A.M."/>
            <person name="Brigido M.M."/>
            <person name="Ferreira M.E."/>
            <person name="Garcia A.M."/>
            <person name="Grynberg M."/>
            <person name="Gujja S."/>
            <person name="Heiman D.I."/>
            <person name="Henn M.R."/>
            <person name="Kodira C.D."/>
            <person name="Leon-Narvaez H."/>
            <person name="Longo L.V."/>
            <person name="Ma L.J."/>
            <person name="Malavazi I."/>
            <person name="Matsuo A.L."/>
            <person name="Morais F.V."/>
            <person name="Pereira M."/>
            <person name="Rodriguez-Brito S."/>
            <person name="Sakthikumar S."/>
            <person name="Salem-Izacc S.M."/>
            <person name="Sykes S.M."/>
            <person name="Teixeira M.M."/>
            <person name="Vallejo M.C."/>
            <person name="Walter M.E."/>
            <person name="Yandava C."/>
            <person name="Young S."/>
            <person name="Zeng Q."/>
            <person name="Zucker J."/>
            <person name="Felipe M.S."/>
            <person name="Goldman G.H."/>
            <person name="Haas B.J."/>
            <person name="McEwen J.G."/>
            <person name="Nino-Vega G."/>
            <person name="Puccia R."/>
            <person name="San-Blas G."/>
            <person name="Soares C.M."/>
            <person name="Birren B.W."/>
            <person name="Cuomo C.A."/>
        </authorList>
    </citation>
    <scope>NUCLEOTIDE SEQUENCE [LARGE SCALE GENOMIC DNA]</scope>
    <source>
        <strain evidence="7">ATCC MYA-826 / Pb01</strain>
    </source>
</reference>
<dbReference type="SMART" id="SM00861">
    <property type="entry name" value="Transket_pyr"/>
    <property type="match status" value="1"/>
</dbReference>
<feature type="domain" description="Transketolase-like pyrimidine-binding" evidence="5">
    <location>
        <begin position="67"/>
        <end position="244"/>
    </location>
</feature>
<comment type="catalytic activity">
    <reaction evidence="4">
        <text>N(6)-[(R)-lipoyl]-L-lysyl-[protein] + 3-methyl-2-oxobutanoate + H(+) = N(6)-[(R)-S(8)-2-methylpropanoyldihydrolipoyl]-L-lysyl-[protein] + CO2</text>
        <dbReference type="Rhea" id="RHEA:13457"/>
        <dbReference type="Rhea" id="RHEA-COMP:10474"/>
        <dbReference type="Rhea" id="RHEA-COMP:10497"/>
        <dbReference type="ChEBI" id="CHEBI:11851"/>
        <dbReference type="ChEBI" id="CHEBI:15378"/>
        <dbReference type="ChEBI" id="CHEBI:16526"/>
        <dbReference type="ChEBI" id="CHEBI:83099"/>
        <dbReference type="ChEBI" id="CHEBI:83142"/>
        <dbReference type="EC" id="1.2.4.4"/>
    </reaction>
    <physiologicalReaction direction="left-to-right" evidence="4">
        <dbReference type="Rhea" id="RHEA:13458"/>
    </physiologicalReaction>
</comment>
<name>C1GRP9_PARBA</name>
<evidence type="ECO:0000256" key="3">
    <source>
        <dbReference type="ARBA" id="ARBA00023002"/>
    </source>
</evidence>
<evidence type="ECO:0000313" key="7">
    <source>
        <dbReference type="Proteomes" id="UP000002059"/>
    </source>
</evidence>
<dbReference type="PANTHER" id="PTHR42980">
    <property type="entry name" value="2-OXOISOVALERATE DEHYDROGENASE SUBUNIT BETA-RELATED"/>
    <property type="match status" value="1"/>
</dbReference>
<dbReference type="Proteomes" id="UP000002059">
    <property type="component" value="Partially assembled WGS sequence"/>
</dbReference>
<dbReference type="HOGENOM" id="CLU_012907_1_0_1"/>
<dbReference type="STRING" id="502779.C1GRP9"/>
<dbReference type="VEuPathDB" id="FungiDB:PAAG_01194"/>
<dbReference type="RefSeq" id="XP_002797335.2">
    <property type="nucleotide sequence ID" value="XM_002797289.2"/>
</dbReference>
<comment type="cofactor">
    <cofactor evidence="1">
        <name>thiamine diphosphate</name>
        <dbReference type="ChEBI" id="CHEBI:58937"/>
    </cofactor>
</comment>
<dbReference type="FunFam" id="3.40.50.920:FF:000001">
    <property type="entry name" value="Pyruvate dehydrogenase E1 beta subunit"/>
    <property type="match status" value="1"/>
</dbReference>
<dbReference type="eggNOG" id="KOG0525">
    <property type="taxonomic scope" value="Eukaryota"/>
</dbReference>
<dbReference type="EC" id="1.2.4.4" evidence="2"/>
<evidence type="ECO:0000256" key="1">
    <source>
        <dbReference type="ARBA" id="ARBA00001964"/>
    </source>
</evidence>
<dbReference type="AlphaFoldDB" id="C1GRP9"/>
<dbReference type="GO" id="GO:0007584">
    <property type="term" value="P:response to nutrient"/>
    <property type="evidence" value="ECO:0007669"/>
    <property type="project" value="TreeGrafter"/>
</dbReference>
<dbReference type="FunFam" id="3.40.50.970:FF:000001">
    <property type="entry name" value="Pyruvate dehydrogenase E1 beta subunit"/>
    <property type="match status" value="1"/>
</dbReference>
<dbReference type="InterPro" id="IPR005475">
    <property type="entry name" value="Transketolase-like_Pyr-bd"/>
</dbReference>
<dbReference type="Gene3D" id="3.40.50.920">
    <property type="match status" value="1"/>
</dbReference>
<dbReference type="CDD" id="cd07036">
    <property type="entry name" value="TPP_PYR_E1-PDHc-beta_like"/>
    <property type="match status" value="1"/>
</dbReference>
<evidence type="ECO:0000256" key="4">
    <source>
        <dbReference type="ARBA" id="ARBA00051764"/>
    </source>
</evidence>
<evidence type="ECO:0000313" key="6">
    <source>
        <dbReference type="EMBL" id="EEH38273.2"/>
    </source>
</evidence>
<dbReference type="InterPro" id="IPR033248">
    <property type="entry name" value="Transketolase_C"/>
</dbReference>
<dbReference type="KEGG" id="pbl:PAAG_01194"/>
<dbReference type="GeneID" id="9100073"/>
<proteinExistence type="predicted"/>
<dbReference type="SUPFAM" id="SSF52922">
    <property type="entry name" value="TK C-terminal domain-like"/>
    <property type="match status" value="1"/>
</dbReference>